<protein>
    <submittedName>
        <fullName evidence="2">Uncharacterized protein</fullName>
    </submittedName>
</protein>
<sequence length="85" mass="9605">MKRHNRTRWEPAARPQTAAPGFKQAPVPRVPQHFMEAMKRISGTSDVPPKTQPQNAAGSCFAHSDSLRLFLNQYSTKKWDTPTKS</sequence>
<name>A0ABU7D6S6_9TELE</name>
<proteinExistence type="predicted"/>
<organism evidence="2 3">
    <name type="scientific">Characodon lateralis</name>
    <dbReference type="NCBI Taxonomy" id="208331"/>
    <lineage>
        <taxon>Eukaryota</taxon>
        <taxon>Metazoa</taxon>
        <taxon>Chordata</taxon>
        <taxon>Craniata</taxon>
        <taxon>Vertebrata</taxon>
        <taxon>Euteleostomi</taxon>
        <taxon>Actinopterygii</taxon>
        <taxon>Neopterygii</taxon>
        <taxon>Teleostei</taxon>
        <taxon>Neoteleostei</taxon>
        <taxon>Acanthomorphata</taxon>
        <taxon>Ovalentaria</taxon>
        <taxon>Atherinomorphae</taxon>
        <taxon>Cyprinodontiformes</taxon>
        <taxon>Goodeidae</taxon>
        <taxon>Characodon</taxon>
    </lineage>
</organism>
<evidence type="ECO:0000256" key="1">
    <source>
        <dbReference type="SAM" id="MobiDB-lite"/>
    </source>
</evidence>
<comment type="caution">
    <text evidence="2">The sequence shown here is derived from an EMBL/GenBank/DDBJ whole genome shotgun (WGS) entry which is preliminary data.</text>
</comment>
<keyword evidence="3" id="KW-1185">Reference proteome</keyword>
<reference evidence="2 3" key="1">
    <citation type="submission" date="2021-06" db="EMBL/GenBank/DDBJ databases">
        <authorList>
            <person name="Palmer J.M."/>
        </authorList>
    </citation>
    <scope>NUCLEOTIDE SEQUENCE [LARGE SCALE GENOMIC DNA]</scope>
    <source>
        <strain evidence="2 3">CL_MEX2019</strain>
        <tissue evidence="2">Muscle</tissue>
    </source>
</reference>
<evidence type="ECO:0000313" key="3">
    <source>
        <dbReference type="Proteomes" id="UP001352852"/>
    </source>
</evidence>
<evidence type="ECO:0000313" key="2">
    <source>
        <dbReference type="EMBL" id="MED6270622.1"/>
    </source>
</evidence>
<feature type="region of interest" description="Disordered" evidence="1">
    <location>
        <begin position="1"/>
        <end position="26"/>
    </location>
</feature>
<accession>A0ABU7D6S6</accession>
<dbReference type="Proteomes" id="UP001352852">
    <property type="component" value="Unassembled WGS sequence"/>
</dbReference>
<gene>
    <name evidence="2" type="ORF">CHARACLAT_012254</name>
</gene>
<dbReference type="EMBL" id="JAHUTJ010017236">
    <property type="protein sequence ID" value="MED6270622.1"/>
    <property type="molecule type" value="Genomic_DNA"/>
</dbReference>